<dbReference type="PANTHER" id="PTHR24220">
    <property type="entry name" value="IMPORT ATP-BINDING PROTEIN"/>
    <property type="match status" value="1"/>
</dbReference>
<evidence type="ECO:0000313" key="7">
    <source>
        <dbReference type="Proteomes" id="UP000002574"/>
    </source>
</evidence>
<organism evidence="6 7">
    <name type="scientific">Hydrogenobacter thermophilus (strain DSM 6534 / IAM 12695 / TK-6)</name>
    <dbReference type="NCBI Taxonomy" id="608538"/>
    <lineage>
        <taxon>Bacteria</taxon>
        <taxon>Pseudomonadati</taxon>
        <taxon>Aquificota</taxon>
        <taxon>Aquificia</taxon>
        <taxon>Aquificales</taxon>
        <taxon>Aquificaceae</taxon>
        <taxon>Hydrogenobacter</taxon>
    </lineage>
</organism>
<evidence type="ECO:0000256" key="1">
    <source>
        <dbReference type="ARBA" id="ARBA00022448"/>
    </source>
</evidence>
<dbReference type="Gene3D" id="3.40.50.300">
    <property type="entry name" value="P-loop containing nucleotide triphosphate hydrolases"/>
    <property type="match status" value="1"/>
</dbReference>
<dbReference type="PROSITE" id="PS00211">
    <property type="entry name" value="ABC_TRANSPORTER_1"/>
    <property type="match status" value="1"/>
</dbReference>
<dbReference type="PANTHER" id="PTHR24220:SF86">
    <property type="entry name" value="ABC TRANSPORTER ABCH.1"/>
    <property type="match status" value="1"/>
</dbReference>
<dbReference type="KEGG" id="hte:Hydth_1018"/>
<comment type="similarity">
    <text evidence="4">Belongs to the ABC transporter superfamily. Macrolide exporter (TC 3.A.1.122) family.</text>
</comment>
<accession>D3DI28</accession>
<evidence type="ECO:0000256" key="2">
    <source>
        <dbReference type="ARBA" id="ARBA00022741"/>
    </source>
</evidence>
<keyword evidence="1" id="KW-0813">Transport</keyword>
<keyword evidence="7" id="KW-1185">Reference proteome</keyword>
<dbReference type="RefSeq" id="WP_012963660.1">
    <property type="nucleotide sequence ID" value="NC_013799.1"/>
</dbReference>
<evidence type="ECO:0000256" key="4">
    <source>
        <dbReference type="ARBA" id="ARBA00038388"/>
    </source>
</evidence>
<reference evidence="6 7" key="1">
    <citation type="journal article" date="2010" name="J. Bacteriol.">
        <title>Complete genome sequence of the thermophilic, obligately chemolithoautotrophic hydrogen-oxidizing bacterium Hydrogenobacter thermophilus TK-6.</title>
        <authorList>
            <person name="Arai H."/>
            <person name="Kanbe H."/>
            <person name="Ishii M."/>
            <person name="Igarashi Y."/>
        </authorList>
    </citation>
    <scope>NUCLEOTIDE SEQUENCE [LARGE SCALE GENOMIC DNA]</scope>
    <source>
        <strain evidence="7">DSM 6534 / IAM 12695 / TK-6 [Tokyo]</strain>
    </source>
</reference>
<dbReference type="GO" id="GO:0022857">
    <property type="term" value="F:transmembrane transporter activity"/>
    <property type="evidence" value="ECO:0007669"/>
    <property type="project" value="UniProtKB-ARBA"/>
</dbReference>
<dbReference type="SUPFAM" id="SSF52540">
    <property type="entry name" value="P-loop containing nucleoside triphosphate hydrolases"/>
    <property type="match status" value="1"/>
</dbReference>
<proteinExistence type="inferred from homology"/>
<feature type="domain" description="ABC transporter" evidence="5">
    <location>
        <begin position="4"/>
        <end position="241"/>
    </location>
</feature>
<dbReference type="GO" id="GO:0005886">
    <property type="term" value="C:plasma membrane"/>
    <property type="evidence" value="ECO:0007669"/>
    <property type="project" value="TreeGrafter"/>
</dbReference>
<dbReference type="OrthoDB" id="273392at2"/>
<dbReference type="SMART" id="SM00382">
    <property type="entry name" value="AAA"/>
    <property type="match status" value="1"/>
</dbReference>
<dbReference type="InterPro" id="IPR017911">
    <property type="entry name" value="MacB-like_ATP-bd"/>
</dbReference>
<evidence type="ECO:0000313" key="6">
    <source>
        <dbReference type="EMBL" id="BAI69480.1"/>
    </source>
</evidence>
<name>D3DI28_HYDTT</name>
<dbReference type="STRING" id="608538.HTH_1022"/>
<dbReference type="EMBL" id="AP011112">
    <property type="protein sequence ID" value="BAI69480.1"/>
    <property type="molecule type" value="Genomic_DNA"/>
</dbReference>
<dbReference type="InterPro" id="IPR027417">
    <property type="entry name" value="P-loop_NTPase"/>
</dbReference>
<dbReference type="InterPro" id="IPR003439">
    <property type="entry name" value="ABC_transporter-like_ATP-bd"/>
</dbReference>
<dbReference type="PROSITE" id="PS50893">
    <property type="entry name" value="ABC_TRANSPORTER_2"/>
    <property type="match status" value="1"/>
</dbReference>
<keyword evidence="3 6" id="KW-0067">ATP-binding</keyword>
<dbReference type="GO" id="GO:0005524">
    <property type="term" value="F:ATP binding"/>
    <property type="evidence" value="ECO:0007669"/>
    <property type="project" value="UniProtKB-KW"/>
</dbReference>
<keyword evidence="2" id="KW-0547">Nucleotide-binding</keyword>
<dbReference type="Proteomes" id="UP000002574">
    <property type="component" value="Chromosome"/>
</dbReference>
<dbReference type="FunFam" id="3.40.50.300:FF:000032">
    <property type="entry name" value="Export ABC transporter ATP-binding protein"/>
    <property type="match status" value="1"/>
</dbReference>
<gene>
    <name evidence="6" type="ordered locus">HTH_1022</name>
</gene>
<dbReference type="eggNOG" id="COG1136">
    <property type="taxonomic scope" value="Bacteria"/>
</dbReference>
<dbReference type="InterPro" id="IPR015854">
    <property type="entry name" value="ABC_transpr_LolD-like"/>
</dbReference>
<evidence type="ECO:0000259" key="5">
    <source>
        <dbReference type="PROSITE" id="PS50893"/>
    </source>
</evidence>
<dbReference type="GO" id="GO:0016887">
    <property type="term" value="F:ATP hydrolysis activity"/>
    <property type="evidence" value="ECO:0007669"/>
    <property type="project" value="InterPro"/>
</dbReference>
<dbReference type="KEGG" id="hth:HTH_1022"/>
<dbReference type="InterPro" id="IPR003593">
    <property type="entry name" value="AAA+_ATPase"/>
</dbReference>
<protein>
    <submittedName>
        <fullName evidence="6">ABC transporter ATP-binding protein</fullName>
    </submittedName>
</protein>
<sequence>MCFIEVKDLTKIYKLGNRNIEALRGVNLCIKKGEFVKILGYSGSGKSTLISIIGGLLAPTSGKVFIEGIDIWSLSDKELSKLRNEKIGFIFQNMSLLPSLKVIDNVISPAIFASKNSKIDIYERAKEILSLVGLESRIHSYPSELSGGEQRRVSIARALINDPDIILADEPTGELDIKTERDIIELFKYLNRDLDKTIIVVTHSLRWLSVEGITLIMKDGLIYDKVEDPEKFLLEGVKHENS</sequence>
<dbReference type="GO" id="GO:0098796">
    <property type="term" value="C:membrane protein complex"/>
    <property type="evidence" value="ECO:0007669"/>
    <property type="project" value="UniProtKB-ARBA"/>
</dbReference>
<dbReference type="AlphaFoldDB" id="D3DI28"/>
<evidence type="ECO:0000256" key="3">
    <source>
        <dbReference type="ARBA" id="ARBA00022840"/>
    </source>
</evidence>
<dbReference type="Pfam" id="PF00005">
    <property type="entry name" value="ABC_tran"/>
    <property type="match status" value="1"/>
</dbReference>
<dbReference type="CDD" id="cd03255">
    <property type="entry name" value="ABC_MJ0796_LolCDE_FtsE"/>
    <property type="match status" value="1"/>
</dbReference>
<dbReference type="InterPro" id="IPR017871">
    <property type="entry name" value="ABC_transporter-like_CS"/>
</dbReference>